<evidence type="ECO:0000313" key="4">
    <source>
        <dbReference type="Proteomes" id="UP000597762"/>
    </source>
</evidence>
<proteinExistence type="predicted"/>
<feature type="region of interest" description="Disordered" evidence="1">
    <location>
        <begin position="462"/>
        <end position="481"/>
    </location>
</feature>
<evidence type="ECO:0000313" key="3">
    <source>
        <dbReference type="EMBL" id="CAE1319270.1"/>
    </source>
</evidence>
<feature type="region of interest" description="Disordered" evidence="1">
    <location>
        <begin position="171"/>
        <end position="205"/>
    </location>
</feature>
<feature type="compositionally biased region" description="Low complexity" evidence="1">
    <location>
        <begin position="344"/>
        <end position="360"/>
    </location>
</feature>
<accession>A0A812E742</accession>
<gene>
    <name evidence="3" type="ORF">SPHA_69714</name>
</gene>
<keyword evidence="2" id="KW-1133">Transmembrane helix</keyword>
<evidence type="ECO:0000256" key="1">
    <source>
        <dbReference type="SAM" id="MobiDB-lite"/>
    </source>
</evidence>
<dbReference type="AlphaFoldDB" id="A0A812E742"/>
<dbReference type="OrthoDB" id="6288034at2759"/>
<feature type="region of interest" description="Disordered" evidence="1">
    <location>
        <begin position="329"/>
        <end position="391"/>
    </location>
</feature>
<reference evidence="3" key="1">
    <citation type="submission" date="2021-01" db="EMBL/GenBank/DDBJ databases">
        <authorList>
            <person name="Li R."/>
            <person name="Bekaert M."/>
        </authorList>
    </citation>
    <scope>NUCLEOTIDE SEQUENCE</scope>
    <source>
        <strain evidence="3">Farmed</strain>
    </source>
</reference>
<feature type="compositionally biased region" description="Polar residues" evidence="1">
    <location>
        <begin position="374"/>
        <end position="385"/>
    </location>
</feature>
<dbReference type="Proteomes" id="UP000597762">
    <property type="component" value="Unassembled WGS sequence"/>
</dbReference>
<organism evidence="3 4">
    <name type="scientific">Acanthosepion pharaonis</name>
    <name type="common">Pharaoh cuttlefish</name>
    <name type="synonym">Sepia pharaonis</name>
    <dbReference type="NCBI Taxonomy" id="158019"/>
    <lineage>
        <taxon>Eukaryota</taxon>
        <taxon>Metazoa</taxon>
        <taxon>Spiralia</taxon>
        <taxon>Lophotrochozoa</taxon>
        <taxon>Mollusca</taxon>
        <taxon>Cephalopoda</taxon>
        <taxon>Coleoidea</taxon>
        <taxon>Decapodiformes</taxon>
        <taxon>Sepiida</taxon>
        <taxon>Sepiina</taxon>
        <taxon>Sepiidae</taxon>
        <taxon>Acanthosepion</taxon>
    </lineage>
</organism>
<keyword evidence="2" id="KW-0812">Transmembrane</keyword>
<evidence type="ECO:0000256" key="2">
    <source>
        <dbReference type="SAM" id="Phobius"/>
    </source>
</evidence>
<dbReference type="EMBL" id="CAHIKZ030005099">
    <property type="protein sequence ID" value="CAE1319270.1"/>
    <property type="molecule type" value="Genomic_DNA"/>
</dbReference>
<name>A0A812E742_ACAPH</name>
<keyword evidence="2" id="KW-0472">Membrane</keyword>
<feature type="region of interest" description="Disordered" evidence="1">
    <location>
        <begin position="260"/>
        <end position="297"/>
    </location>
</feature>
<comment type="caution">
    <text evidence="3">The sequence shown here is derived from an EMBL/GenBank/DDBJ whole genome shotgun (WGS) entry which is preliminary data.</text>
</comment>
<feature type="compositionally biased region" description="Polar residues" evidence="1">
    <location>
        <begin position="188"/>
        <end position="205"/>
    </location>
</feature>
<sequence>MFSLSTEFGLKFLKNFFYSFLSFFYSFLSFFYSFLSFLSFFYSFLSSPLFLSPLYPPLFYPPPLFSLIKWIFGIALRGKSKIESIDSLFNKEEMGQAYSHHDLPTAHYTPTDGVSFILDPSKQRTSQDTIHIETPVRHRRLGPNYHSSNAHKPSAETACASAKMVLCDQSLESSNGGDSQSHDLADDSSISSYPRSVTSSLMGNYSPRSLRERNLVLDGGTDHLSENITNVIPHDGSEKSFKDVLRDNLENDDIGLSKDLKGSSVLLTPPSEEDSPSLPHRSILRQSSSVDDDYDDDYDYEVKSENYRNLNLPLRDLDVDEYSDAFSPLSRRDWSSADEDSRDSLSPLSPTLLSSPDQLPHALRHRLREYKSASPESGRSGTQLADWTMNPDPCMRSSSNVVLERCDSIDSSIAEIITSAPQEIEEIQAQRFHGIEDELQDLTSEMDELMSGLSSLKSKCARVENSPDDDDDLQLDSPTQGQSLLSRQAFDVLQRARSRWERRASSLTPESGIDDFHSQTLEPALSLDMAGDRLEGYSRNNESNLLSSSCFKYVPFSVDSDNNYDPNSDILYLNNQRQYSSHEDCKTDDFNKSFLS</sequence>
<feature type="transmembrane region" description="Helical" evidence="2">
    <location>
        <begin position="20"/>
        <end position="45"/>
    </location>
</feature>
<keyword evidence="4" id="KW-1185">Reference proteome</keyword>
<protein>
    <submittedName>
        <fullName evidence="3">Uncharacterized protein</fullName>
    </submittedName>
</protein>